<protein>
    <recommendedName>
        <fullName evidence="2">ATP-cone domain-containing protein</fullName>
    </recommendedName>
</protein>
<comment type="caution">
    <text evidence="1">The sequence shown here is derived from an EMBL/GenBank/DDBJ whole genome shotgun (WGS) entry which is preliminary data.</text>
</comment>
<evidence type="ECO:0008006" key="2">
    <source>
        <dbReference type="Google" id="ProtNLM"/>
    </source>
</evidence>
<gene>
    <name evidence="1" type="ORF">LCGC14_3136250</name>
</gene>
<dbReference type="AlphaFoldDB" id="A0A0F8YMJ2"/>
<evidence type="ECO:0000313" key="1">
    <source>
        <dbReference type="EMBL" id="KKK49321.1"/>
    </source>
</evidence>
<accession>A0A0F8YMJ2</accession>
<proteinExistence type="predicted"/>
<dbReference type="EMBL" id="LAZR01068608">
    <property type="protein sequence ID" value="KKK49321.1"/>
    <property type="molecule type" value="Genomic_DNA"/>
</dbReference>
<sequence>MASETKHGNSGYKRFLPLVYTKKGKVEFDPRCIYRSLLRETDISEEGALSVTKKVTRVLIKINLSIITAPLIREVVNVQLLKMGLERIRLQYTRLGMPKYDIKRLKEEYHDINEILRRIGEWTLWEYEAVDDLIDKKKSCKQLQVNKDK</sequence>
<organism evidence="1">
    <name type="scientific">marine sediment metagenome</name>
    <dbReference type="NCBI Taxonomy" id="412755"/>
    <lineage>
        <taxon>unclassified sequences</taxon>
        <taxon>metagenomes</taxon>
        <taxon>ecological metagenomes</taxon>
    </lineage>
</organism>
<reference evidence="1" key="1">
    <citation type="journal article" date="2015" name="Nature">
        <title>Complex archaea that bridge the gap between prokaryotes and eukaryotes.</title>
        <authorList>
            <person name="Spang A."/>
            <person name="Saw J.H."/>
            <person name="Jorgensen S.L."/>
            <person name="Zaremba-Niedzwiedzka K."/>
            <person name="Martijn J."/>
            <person name="Lind A.E."/>
            <person name="van Eijk R."/>
            <person name="Schleper C."/>
            <person name="Guy L."/>
            <person name="Ettema T.J."/>
        </authorList>
    </citation>
    <scope>NUCLEOTIDE SEQUENCE</scope>
</reference>
<name>A0A0F8YMJ2_9ZZZZ</name>